<dbReference type="EMBL" id="CP007547">
    <property type="protein sequence ID" value="AIL44425.1"/>
    <property type="molecule type" value="Genomic_DNA"/>
</dbReference>
<gene>
    <name evidence="1" type="ORF">BD94_0650</name>
</gene>
<dbReference type="STRING" id="1338011.BD94_0650"/>
<evidence type="ECO:0000313" key="2">
    <source>
        <dbReference type="Proteomes" id="UP000028933"/>
    </source>
</evidence>
<proteinExistence type="predicted"/>
<dbReference type="HOGENOM" id="CLU_2355295_0_0_10"/>
<organism evidence="1 2">
    <name type="scientific">Elizabethkingia anophelis NUHP1</name>
    <dbReference type="NCBI Taxonomy" id="1338011"/>
    <lineage>
        <taxon>Bacteria</taxon>
        <taxon>Pseudomonadati</taxon>
        <taxon>Bacteroidota</taxon>
        <taxon>Flavobacteriia</taxon>
        <taxon>Flavobacteriales</taxon>
        <taxon>Weeksellaceae</taxon>
        <taxon>Elizabethkingia</taxon>
    </lineage>
</organism>
<accession>A0A077EFY2</accession>
<protein>
    <submittedName>
        <fullName evidence="1">Uncharacterized protein</fullName>
    </submittedName>
</protein>
<dbReference type="AlphaFoldDB" id="A0A077EFY2"/>
<dbReference type="Proteomes" id="UP000028933">
    <property type="component" value="Chromosome"/>
</dbReference>
<evidence type="ECO:0000313" key="1">
    <source>
        <dbReference type="EMBL" id="AIL44425.1"/>
    </source>
</evidence>
<name>A0A077EFY2_9FLAO</name>
<dbReference type="KEGG" id="eao:BD94_0650"/>
<dbReference type="RefSeq" id="WP_148305485.1">
    <property type="nucleotide sequence ID" value="NZ_CP007547.1"/>
</dbReference>
<reference evidence="1 2" key="1">
    <citation type="journal article" date="2013" name="Lancet">
        <title>First case of E anophelis outbreak in an intensive-care unit.</title>
        <authorList>
            <person name="Teo J."/>
            <person name="Tan S.Y."/>
            <person name="Tay M."/>
            <person name="Ding Y."/>
            <person name="Kjelleberg S."/>
            <person name="Givskov M."/>
            <person name="Lin R.T."/>
            <person name="Yang L."/>
        </authorList>
    </citation>
    <scope>NUCLEOTIDE SEQUENCE [LARGE SCALE GENOMIC DNA]</scope>
    <source>
        <strain evidence="1 2">NUHP1</strain>
    </source>
</reference>
<sequence>MSTEYIKIYKNDKADLQYYFIYFPLDQEDDGGSLQIVTTANLVVGDILNFQKEDEGEKIFEQFKTKEFLIKKRVFISDPYDENVGGVFSLYVEPKR</sequence>